<reference evidence="9 10" key="1">
    <citation type="submission" date="2024-04" db="EMBL/GenBank/DDBJ databases">
        <title>Tritrichomonas musculus Genome.</title>
        <authorList>
            <person name="Alves-Ferreira E."/>
            <person name="Grigg M."/>
            <person name="Lorenzi H."/>
            <person name="Galac M."/>
        </authorList>
    </citation>
    <scope>NUCLEOTIDE SEQUENCE [LARGE SCALE GENOMIC DNA]</scope>
    <source>
        <strain evidence="9 10">EAF2021</strain>
    </source>
</reference>
<keyword evidence="5 8" id="KW-0812">Transmembrane</keyword>
<sequence>MSIGPFLTQFGMSFLDSIDLLIISHRFKKHPDAYAVQIIGLGFFVQQICIYIGMFLQQAIMVRVSSLIGEGKRKEAGQLTVDIYRISIISNVIGSIIVTFIARPLMIFSGCTHELIEPCTLLIISSIAGIPFTSIFHISTGFLQAIGKTVANGLIHLAANCLQTFIITPILQFLIKIDVTLSNISQPIAQSILGLIVFHFTFQQKYSLKPTFSMWFNKFNPETWKSLVMSLSMIPVWIYDLLPTSLILRFMTSSSASESFKTDVIGVYTVLQKIFLIGNALPMALSVGFLTAATFCLSQNNYKRMITTLNYALLLNFIFYVIFIPITIFEPVKIMQLFGISSPSQLEIAKKMVPIPMYTFAVGMICCFLVNFFVAVNKTLYSNIVAFFQLISLCVASKIIAVIYPDDPVKQMFSYTISDLSTTVLTLILFIITFVPLFKKSKLPTVQLFTENQENK</sequence>
<evidence type="ECO:0008006" key="11">
    <source>
        <dbReference type="Google" id="ProtNLM"/>
    </source>
</evidence>
<feature type="transmembrane region" description="Helical" evidence="8">
    <location>
        <begin position="416"/>
        <end position="438"/>
    </location>
</feature>
<feature type="transmembrane region" description="Helical" evidence="8">
    <location>
        <begin position="309"/>
        <end position="329"/>
    </location>
</feature>
<feature type="transmembrane region" description="Helical" evidence="8">
    <location>
        <begin position="223"/>
        <end position="242"/>
    </location>
</feature>
<feature type="transmembrane region" description="Helical" evidence="8">
    <location>
        <begin position="83"/>
        <end position="102"/>
    </location>
</feature>
<keyword evidence="10" id="KW-1185">Reference proteome</keyword>
<evidence type="ECO:0000256" key="3">
    <source>
        <dbReference type="ARBA" id="ARBA00022448"/>
    </source>
</evidence>
<feature type="transmembrane region" description="Helical" evidence="8">
    <location>
        <begin position="181"/>
        <end position="202"/>
    </location>
</feature>
<organism evidence="9 10">
    <name type="scientific">Tritrichomonas musculus</name>
    <dbReference type="NCBI Taxonomy" id="1915356"/>
    <lineage>
        <taxon>Eukaryota</taxon>
        <taxon>Metamonada</taxon>
        <taxon>Parabasalia</taxon>
        <taxon>Tritrichomonadida</taxon>
        <taxon>Tritrichomonadidae</taxon>
        <taxon>Tritrichomonas</taxon>
    </lineage>
</organism>
<dbReference type="Pfam" id="PF01554">
    <property type="entry name" value="MatE"/>
    <property type="match status" value="2"/>
</dbReference>
<dbReference type="EMBL" id="JAPFFF010000016">
    <property type="protein sequence ID" value="KAK8864926.1"/>
    <property type="molecule type" value="Genomic_DNA"/>
</dbReference>
<feature type="transmembrane region" description="Helical" evidence="8">
    <location>
        <begin position="274"/>
        <end position="297"/>
    </location>
</feature>
<keyword evidence="6 8" id="KW-1133">Transmembrane helix</keyword>
<name>A0ABR2ILN4_9EUKA</name>
<evidence type="ECO:0000256" key="6">
    <source>
        <dbReference type="ARBA" id="ARBA00022989"/>
    </source>
</evidence>
<evidence type="ECO:0000313" key="10">
    <source>
        <dbReference type="Proteomes" id="UP001470230"/>
    </source>
</evidence>
<comment type="caution">
    <text evidence="9">The sequence shown here is derived from an EMBL/GenBank/DDBJ whole genome shotgun (WGS) entry which is preliminary data.</text>
</comment>
<feature type="transmembrane region" description="Helical" evidence="8">
    <location>
        <begin position="155"/>
        <end position="175"/>
    </location>
</feature>
<evidence type="ECO:0000256" key="2">
    <source>
        <dbReference type="ARBA" id="ARBA00010199"/>
    </source>
</evidence>
<protein>
    <recommendedName>
        <fullName evidence="11">MatE family protein</fullName>
    </recommendedName>
</protein>
<keyword evidence="3" id="KW-0813">Transport</keyword>
<proteinExistence type="inferred from homology"/>
<evidence type="ECO:0000256" key="8">
    <source>
        <dbReference type="SAM" id="Phobius"/>
    </source>
</evidence>
<comment type="subcellular location">
    <subcellularLocation>
        <location evidence="1">Cell membrane</location>
        <topology evidence="1">Multi-pass membrane protein</topology>
    </subcellularLocation>
</comment>
<comment type="similarity">
    <text evidence="2">Belongs to the multi antimicrobial extrusion (MATE) (TC 2.A.66.1) family.</text>
</comment>
<evidence type="ECO:0000256" key="5">
    <source>
        <dbReference type="ARBA" id="ARBA00022692"/>
    </source>
</evidence>
<keyword evidence="7 8" id="KW-0472">Membrane</keyword>
<dbReference type="Proteomes" id="UP001470230">
    <property type="component" value="Unassembled WGS sequence"/>
</dbReference>
<dbReference type="PANTHER" id="PTHR43549">
    <property type="entry name" value="MULTIDRUG RESISTANCE PROTEIN YPNP-RELATED"/>
    <property type="match status" value="1"/>
</dbReference>
<dbReference type="InterPro" id="IPR002528">
    <property type="entry name" value="MATE_fam"/>
</dbReference>
<feature type="transmembrane region" description="Helical" evidence="8">
    <location>
        <begin position="355"/>
        <end position="376"/>
    </location>
</feature>
<accession>A0ABR2ILN4</accession>
<evidence type="ECO:0000313" key="9">
    <source>
        <dbReference type="EMBL" id="KAK8864926.1"/>
    </source>
</evidence>
<evidence type="ECO:0000256" key="1">
    <source>
        <dbReference type="ARBA" id="ARBA00004651"/>
    </source>
</evidence>
<feature type="transmembrane region" description="Helical" evidence="8">
    <location>
        <begin position="34"/>
        <end position="56"/>
    </location>
</feature>
<feature type="transmembrane region" description="Helical" evidence="8">
    <location>
        <begin position="383"/>
        <end position="404"/>
    </location>
</feature>
<gene>
    <name evidence="9" type="ORF">M9Y10_010453</name>
</gene>
<evidence type="ECO:0000256" key="4">
    <source>
        <dbReference type="ARBA" id="ARBA00022475"/>
    </source>
</evidence>
<dbReference type="InterPro" id="IPR052031">
    <property type="entry name" value="Membrane_Transporter-Flippase"/>
</dbReference>
<feature type="transmembrane region" description="Helical" evidence="8">
    <location>
        <begin position="122"/>
        <end position="143"/>
    </location>
</feature>
<keyword evidence="4" id="KW-1003">Cell membrane</keyword>
<evidence type="ECO:0000256" key="7">
    <source>
        <dbReference type="ARBA" id="ARBA00023136"/>
    </source>
</evidence>
<dbReference type="CDD" id="cd12082">
    <property type="entry name" value="MATE_like"/>
    <property type="match status" value="1"/>
</dbReference>
<dbReference type="PANTHER" id="PTHR43549:SF2">
    <property type="entry name" value="MULTIDRUG RESISTANCE PROTEIN NORM-RELATED"/>
    <property type="match status" value="1"/>
</dbReference>